<feature type="transmembrane region" description="Helical" evidence="5">
    <location>
        <begin position="80"/>
        <end position="101"/>
    </location>
</feature>
<feature type="transmembrane region" description="Helical" evidence="5">
    <location>
        <begin position="136"/>
        <end position="156"/>
    </location>
</feature>
<dbReference type="InterPro" id="IPR000537">
    <property type="entry name" value="UbiA_prenyltransferase"/>
</dbReference>
<dbReference type="OrthoDB" id="1467772at2"/>
<keyword evidence="2 5" id="KW-0812">Transmembrane</keyword>
<organism evidence="6 7">
    <name type="scientific">Salibacter halophilus</name>
    <dbReference type="NCBI Taxonomy" id="1803916"/>
    <lineage>
        <taxon>Bacteria</taxon>
        <taxon>Pseudomonadati</taxon>
        <taxon>Bacteroidota</taxon>
        <taxon>Flavobacteriia</taxon>
        <taxon>Flavobacteriales</taxon>
        <taxon>Salibacteraceae</taxon>
        <taxon>Salibacter</taxon>
    </lineage>
</organism>
<feature type="transmembrane region" description="Helical" evidence="5">
    <location>
        <begin position="107"/>
        <end position="124"/>
    </location>
</feature>
<evidence type="ECO:0000256" key="4">
    <source>
        <dbReference type="ARBA" id="ARBA00023136"/>
    </source>
</evidence>
<comment type="caution">
    <text evidence="6">The sequence shown here is derived from an EMBL/GenBank/DDBJ whole genome shotgun (WGS) entry which is preliminary data.</text>
</comment>
<gene>
    <name evidence="6" type="ORF">F3059_10595</name>
</gene>
<dbReference type="EMBL" id="WACR01000008">
    <property type="protein sequence ID" value="KAB1063506.1"/>
    <property type="molecule type" value="Genomic_DNA"/>
</dbReference>
<evidence type="ECO:0000256" key="2">
    <source>
        <dbReference type="ARBA" id="ARBA00022692"/>
    </source>
</evidence>
<keyword evidence="4 5" id="KW-0472">Membrane</keyword>
<dbReference type="Proteomes" id="UP000435357">
    <property type="component" value="Unassembled WGS sequence"/>
</dbReference>
<protein>
    <recommendedName>
        <fullName evidence="8">Prenyltransferase</fullName>
    </recommendedName>
</protein>
<evidence type="ECO:0000313" key="7">
    <source>
        <dbReference type="Proteomes" id="UP000435357"/>
    </source>
</evidence>
<reference evidence="6 7" key="1">
    <citation type="submission" date="2019-09" db="EMBL/GenBank/DDBJ databases">
        <title>Genomes of Cryomorphaceae.</title>
        <authorList>
            <person name="Bowman J.P."/>
        </authorList>
    </citation>
    <scope>NUCLEOTIDE SEQUENCE [LARGE SCALE GENOMIC DNA]</scope>
    <source>
        <strain evidence="6 7">KCTC 52047</strain>
    </source>
</reference>
<feature type="transmembrane region" description="Helical" evidence="5">
    <location>
        <begin position="168"/>
        <end position="186"/>
    </location>
</feature>
<dbReference type="GO" id="GO:0016020">
    <property type="term" value="C:membrane"/>
    <property type="evidence" value="ECO:0007669"/>
    <property type="project" value="UniProtKB-SubCell"/>
</dbReference>
<name>A0A6N6M338_9FLAO</name>
<evidence type="ECO:0000256" key="3">
    <source>
        <dbReference type="ARBA" id="ARBA00022989"/>
    </source>
</evidence>
<dbReference type="PROSITE" id="PS51257">
    <property type="entry name" value="PROKAR_LIPOPROTEIN"/>
    <property type="match status" value="1"/>
</dbReference>
<dbReference type="GO" id="GO:0016765">
    <property type="term" value="F:transferase activity, transferring alkyl or aryl (other than methyl) groups"/>
    <property type="evidence" value="ECO:0007669"/>
    <property type="project" value="InterPro"/>
</dbReference>
<keyword evidence="7" id="KW-1185">Reference proteome</keyword>
<comment type="subcellular location">
    <subcellularLocation>
        <location evidence="1">Membrane</location>
        <topology evidence="1">Multi-pass membrane protein</topology>
    </subcellularLocation>
</comment>
<proteinExistence type="predicted"/>
<evidence type="ECO:0000256" key="1">
    <source>
        <dbReference type="ARBA" id="ARBA00004141"/>
    </source>
</evidence>
<feature type="transmembrane region" description="Helical" evidence="5">
    <location>
        <begin position="207"/>
        <end position="228"/>
    </location>
</feature>
<evidence type="ECO:0008006" key="8">
    <source>
        <dbReference type="Google" id="ProtNLM"/>
    </source>
</evidence>
<feature type="transmembrane region" description="Helical" evidence="5">
    <location>
        <begin position="234"/>
        <end position="252"/>
    </location>
</feature>
<feature type="transmembrane region" description="Helical" evidence="5">
    <location>
        <begin position="7"/>
        <end position="29"/>
    </location>
</feature>
<keyword evidence="3 5" id="KW-1133">Transmembrane helix</keyword>
<evidence type="ECO:0000256" key="5">
    <source>
        <dbReference type="SAM" id="Phobius"/>
    </source>
</evidence>
<dbReference type="Pfam" id="PF01040">
    <property type="entry name" value="UbiA"/>
    <property type="match status" value="1"/>
</dbReference>
<evidence type="ECO:0000313" key="6">
    <source>
        <dbReference type="EMBL" id="KAB1063506.1"/>
    </source>
</evidence>
<feature type="transmembrane region" description="Helical" evidence="5">
    <location>
        <begin position="261"/>
        <end position="282"/>
    </location>
</feature>
<sequence>MNKLLNFFLFSNLYVLLVIAALIGCTQLAVIGETQVNDTVWFILFSTLALYPAHRLYGVIRSKSSRLVERVYFMNDYKTVLAVIVLIGLAGTGYFFLELSWEQQKKVFIPSFLGLAYSFPVIPVNGKFIRLRDLPYIKVFAISAVVSYLTTVFLPVTEMLNSSASWGLFFKRFFFLLAITLPFDIRDLRVDKREGLRTIPNQMGVKVSKWISGIALFSYVLLALLFVALTDSEVILFVAQFITAAWVLFFLVRTKPNRSEYFYSFGFEGAAIVEVVLLLILVNLI</sequence>
<dbReference type="Gene3D" id="1.20.120.1780">
    <property type="entry name" value="UbiA prenyltransferase"/>
    <property type="match status" value="1"/>
</dbReference>
<feature type="transmembrane region" description="Helical" evidence="5">
    <location>
        <begin position="41"/>
        <end position="60"/>
    </location>
</feature>
<dbReference type="AlphaFoldDB" id="A0A6N6M338"/>
<dbReference type="RefSeq" id="WP_151169025.1">
    <property type="nucleotide sequence ID" value="NZ_WACR01000008.1"/>
</dbReference>
<accession>A0A6N6M338</accession>